<reference evidence="7" key="1">
    <citation type="submission" date="2023-10" db="EMBL/GenBank/DDBJ databases">
        <authorList>
            <person name="Chen Y."/>
            <person name="Shah S."/>
            <person name="Dougan E. K."/>
            <person name="Thang M."/>
            <person name="Chan C."/>
        </authorList>
    </citation>
    <scope>NUCLEOTIDE SEQUENCE [LARGE SCALE GENOMIC DNA]</scope>
</reference>
<gene>
    <name evidence="7" type="ORF">PCOR1329_LOCUS67062</name>
</gene>
<dbReference type="PRINTS" id="PR00705">
    <property type="entry name" value="PAPAIN"/>
</dbReference>
<feature type="chain" id="PRO_5046885857" description="Cathepsin X" evidence="4">
    <location>
        <begin position="23"/>
        <end position="414"/>
    </location>
</feature>
<feature type="signal peptide" evidence="4">
    <location>
        <begin position="1"/>
        <end position="22"/>
    </location>
</feature>
<dbReference type="SMART" id="SM00645">
    <property type="entry name" value="Pept_C1"/>
    <property type="match status" value="1"/>
</dbReference>
<keyword evidence="8" id="KW-1185">Reference proteome</keyword>
<dbReference type="SMART" id="SM00848">
    <property type="entry name" value="Inhibitor_I29"/>
    <property type="match status" value="1"/>
</dbReference>
<evidence type="ECO:0008006" key="9">
    <source>
        <dbReference type="Google" id="ProtNLM"/>
    </source>
</evidence>
<dbReference type="InterPro" id="IPR013128">
    <property type="entry name" value="Peptidase_C1A"/>
</dbReference>
<evidence type="ECO:0000256" key="2">
    <source>
        <dbReference type="ARBA" id="ARBA00023145"/>
    </source>
</evidence>
<keyword evidence="3" id="KW-1015">Disulfide bond</keyword>
<evidence type="ECO:0000256" key="1">
    <source>
        <dbReference type="ARBA" id="ARBA00008455"/>
    </source>
</evidence>
<feature type="domain" description="Peptidase C1A papain C-terminal" evidence="5">
    <location>
        <begin position="129"/>
        <end position="387"/>
    </location>
</feature>
<evidence type="ECO:0000313" key="8">
    <source>
        <dbReference type="Proteomes" id="UP001189429"/>
    </source>
</evidence>
<dbReference type="Proteomes" id="UP001189429">
    <property type="component" value="Unassembled WGS sequence"/>
</dbReference>
<evidence type="ECO:0000259" key="5">
    <source>
        <dbReference type="SMART" id="SM00645"/>
    </source>
</evidence>
<feature type="domain" description="Cathepsin propeptide inhibitor" evidence="6">
    <location>
        <begin position="39"/>
        <end position="96"/>
    </location>
</feature>
<dbReference type="InterPro" id="IPR013201">
    <property type="entry name" value="Prot_inhib_I29"/>
</dbReference>
<dbReference type="Gene3D" id="3.90.70.10">
    <property type="entry name" value="Cysteine proteinases"/>
    <property type="match status" value="1"/>
</dbReference>
<organism evidence="7 8">
    <name type="scientific">Prorocentrum cordatum</name>
    <dbReference type="NCBI Taxonomy" id="2364126"/>
    <lineage>
        <taxon>Eukaryota</taxon>
        <taxon>Sar</taxon>
        <taxon>Alveolata</taxon>
        <taxon>Dinophyceae</taxon>
        <taxon>Prorocentrales</taxon>
        <taxon>Prorocentraceae</taxon>
        <taxon>Prorocentrum</taxon>
    </lineage>
</organism>
<keyword evidence="2" id="KW-0865">Zymogen</keyword>
<name>A0ABN9WG69_9DINO</name>
<proteinExistence type="inferred from homology"/>
<protein>
    <recommendedName>
        <fullName evidence="9">Cathepsin X</fullName>
    </recommendedName>
</protein>
<accession>A0ABN9WG69</accession>
<dbReference type="InterPro" id="IPR038765">
    <property type="entry name" value="Papain-like_cys_pep_sf"/>
</dbReference>
<dbReference type="Pfam" id="PF08246">
    <property type="entry name" value="Inhibitor_I29"/>
    <property type="match status" value="1"/>
</dbReference>
<dbReference type="InterPro" id="IPR000668">
    <property type="entry name" value="Peptidase_C1A_C"/>
</dbReference>
<evidence type="ECO:0000259" key="6">
    <source>
        <dbReference type="SMART" id="SM00848"/>
    </source>
</evidence>
<sequence length="414" mass="44531">MAPASSILQVSISTAFLPWAGALKFSSGPAACSGVSLAFDDFVQTYERQYSPGSEEYSRRQALFEGRVAHIARHNCAEQLWKAQVNHFSDWTEEELQGLRGYKRGVGTGTSAPTGAAAVSLDAEDDTDMPTAFSWGHLDAISTPTDQGQCGSCWAYAAGAALNAHAEINNNSHRYSFAQIVACTPNPQHCGGSGGCDGATVTLAYEYAMAAGLRLDVDFPSKPGGSQAECPVDLKAPSSLLSTGFASKAVLLPDGSEMHTLPDELRAGGAMGMQGWIQLPKNKEKPLVRALVEYGPIALAVAAGHEWNWYYHGILTPEGCDQGNVISHAVVLYGYGRAINEKYGEVKYWRIKNSWGRSWGEDGTIRVQRVDQEDSRCGWDEQPDVGSGCIGGPKRVWVCGSCGILYESVMPRFS</sequence>
<evidence type="ECO:0000256" key="3">
    <source>
        <dbReference type="ARBA" id="ARBA00023157"/>
    </source>
</evidence>
<dbReference type="SUPFAM" id="SSF54001">
    <property type="entry name" value="Cysteine proteinases"/>
    <property type="match status" value="1"/>
</dbReference>
<comment type="caution">
    <text evidence="7">The sequence shown here is derived from an EMBL/GenBank/DDBJ whole genome shotgun (WGS) entry which is preliminary data.</text>
</comment>
<evidence type="ECO:0000256" key="4">
    <source>
        <dbReference type="SAM" id="SignalP"/>
    </source>
</evidence>
<dbReference type="Pfam" id="PF00112">
    <property type="entry name" value="Peptidase_C1"/>
    <property type="match status" value="1"/>
</dbReference>
<dbReference type="PROSITE" id="PS00139">
    <property type="entry name" value="THIOL_PROTEASE_CYS"/>
    <property type="match status" value="1"/>
</dbReference>
<evidence type="ECO:0000313" key="7">
    <source>
        <dbReference type="EMBL" id="CAK0885440.1"/>
    </source>
</evidence>
<dbReference type="InterPro" id="IPR000169">
    <property type="entry name" value="Pept_cys_AS"/>
</dbReference>
<dbReference type="PANTHER" id="PTHR12411">
    <property type="entry name" value="CYSTEINE PROTEASE FAMILY C1-RELATED"/>
    <property type="match status" value="1"/>
</dbReference>
<keyword evidence="4" id="KW-0732">Signal</keyword>
<dbReference type="EMBL" id="CAUYUJ010018671">
    <property type="protein sequence ID" value="CAK0885440.1"/>
    <property type="molecule type" value="Genomic_DNA"/>
</dbReference>
<comment type="similarity">
    <text evidence="1">Belongs to the peptidase C1 family.</text>
</comment>